<keyword evidence="10" id="KW-1003">Cell membrane</keyword>
<comment type="subcellular location">
    <subcellularLocation>
        <location evidence="10">Cell membrane</location>
        <topology evidence="10">Peripheral membrane protein</topology>
    </subcellularLocation>
    <subcellularLocation>
        <location evidence="2">Membrane</location>
        <topology evidence="2">Peripheral membrane protein</topology>
    </subcellularLocation>
</comment>
<keyword evidence="5 10" id="KW-0375">Hydrogen ion transport</keyword>
<dbReference type="GO" id="GO:0005886">
    <property type="term" value="C:plasma membrane"/>
    <property type="evidence" value="ECO:0007669"/>
    <property type="project" value="UniProtKB-SubCell"/>
</dbReference>
<evidence type="ECO:0000256" key="7">
    <source>
        <dbReference type="ARBA" id="ARBA00023136"/>
    </source>
</evidence>
<dbReference type="InterPro" id="IPR000131">
    <property type="entry name" value="ATP_synth_F1_gsu"/>
</dbReference>
<dbReference type="GO" id="GO:0046933">
    <property type="term" value="F:proton-transporting ATP synthase activity, rotational mechanism"/>
    <property type="evidence" value="ECO:0007669"/>
    <property type="project" value="UniProtKB-UniRule"/>
</dbReference>
<dbReference type="SUPFAM" id="SSF52943">
    <property type="entry name" value="ATP synthase (F1-ATPase), gamma subunit"/>
    <property type="match status" value="1"/>
</dbReference>
<keyword evidence="9 10" id="KW-0066">ATP synthesis</keyword>
<organism evidence="11 12">
    <name type="scientific">Candidatus Jorgensenbacteria bacterium RIFCSPHIGHO2_02_FULL_45_20</name>
    <dbReference type="NCBI Taxonomy" id="1798470"/>
    <lineage>
        <taxon>Bacteria</taxon>
        <taxon>Candidatus Joergenseniibacteriota</taxon>
    </lineage>
</organism>
<reference evidence="11 12" key="1">
    <citation type="journal article" date="2016" name="Nat. Commun.">
        <title>Thousands of microbial genomes shed light on interconnected biogeochemical processes in an aquifer system.</title>
        <authorList>
            <person name="Anantharaman K."/>
            <person name="Brown C.T."/>
            <person name="Hug L.A."/>
            <person name="Sharon I."/>
            <person name="Castelle C.J."/>
            <person name="Probst A.J."/>
            <person name="Thomas B.C."/>
            <person name="Singh A."/>
            <person name="Wilkins M.J."/>
            <person name="Karaoz U."/>
            <person name="Brodie E.L."/>
            <person name="Williams K.H."/>
            <person name="Hubbard S.S."/>
            <person name="Banfield J.F."/>
        </authorList>
    </citation>
    <scope>NUCLEOTIDE SEQUENCE [LARGE SCALE GENOMIC DNA]</scope>
</reference>
<dbReference type="Gene3D" id="1.10.287.80">
    <property type="entry name" value="ATP synthase, gamma subunit, helix hairpin domain"/>
    <property type="match status" value="1"/>
</dbReference>
<evidence type="ECO:0000256" key="10">
    <source>
        <dbReference type="HAMAP-Rule" id="MF_00815"/>
    </source>
</evidence>
<evidence type="ECO:0000256" key="9">
    <source>
        <dbReference type="ARBA" id="ARBA00023310"/>
    </source>
</evidence>
<comment type="function">
    <text evidence="1 10">Produces ATP from ADP in the presence of a proton gradient across the membrane. The gamma chain is believed to be important in regulating ATPase activity and the flow of protons through the CF(0) complex.</text>
</comment>
<evidence type="ECO:0000256" key="5">
    <source>
        <dbReference type="ARBA" id="ARBA00022781"/>
    </source>
</evidence>
<dbReference type="GO" id="GO:0045259">
    <property type="term" value="C:proton-transporting ATP synthase complex"/>
    <property type="evidence" value="ECO:0007669"/>
    <property type="project" value="UniProtKB-KW"/>
</dbReference>
<dbReference type="AlphaFoldDB" id="A0A1F6BR05"/>
<dbReference type="PANTHER" id="PTHR11693">
    <property type="entry name" value="ATP SYNTHASE GAMMA CHAIN"/>
    <property type="match status" value="1"/>
</dbReference>
<evidence type="ECO:0000256" key="8">
    <source>
        <dbReference type="ARBA" id="ARBA00023196"/>
    </source>
</evidence>
<dbReference type="CDD" id="cd12151">
    <property type="entry name" value="F1-ATPase_gamma"/>
    <property type="match status" value="1"/>
</dbReference>
<dbReference type="GO" id="GO:0005524">
    <property type="term" value="F:ATP binding"/>
    <property type="evidence" value="ECO:0007669"/>
    <property type="project" value="UniProtKB-UniRule"/>
</dbReference>
<dbReference type="Gene3D" id="3.40.1380.10">
    <property type="match status" value="1"/>
</dbReference>
<accession>A0A1F6BR05</accession>
<keyword evidence="4 10" id="KW-0813">Transport</keyword>
<dbReference type="GO" id="GO:0042777">
    <property type="term" value="P:proton motive force-driven plasma membrane ATP synthesis"/>
    <property type="evidence" value="ECO:0007669"/>
    <property type="project" value="UniProtKB-UniRule"/>
</dbReference>
<keyword evidence="8 10" id="KW-0139">CF(1)</keyword>
<dbReference type="Proteomes" id="UP000178825">
    <property type="component" value="Unassembled WGS sequence"/>
</dbReference>
<evidence type="ECO:0000313" key="12">
    <source>
        <dbReference type="Proteomes" id="UP000178825"/>
    </source>
</evidence>
<dbReference type="InterPro" id="IPR035968">
    <property type="entry name" value="ATP_synth_F1_ATPase_gsu"/>
</dbReference>
<comment type="caution">
    <text evidence="11">The sequence shown here is derived from an EMBL/GenBank/DDBJ whole genome shotgun (WGS) entry which is preliminary data.</text>
</comment>
<evidence type="ECO:0000313" key="11">
    <source>
        <dbReference type="EMBL" id="OGG39351.1"/>
    </source>
</evidence>
<comment type="subunit">
    <text evidence="10">F-type ATPases have 2 components, CF(1) - the catalytic core - and CF(0) - the membrane proton channel. CF(1) has five subunits: alpha(3), beta(3), gamma(1), delta(1), epsilon(1). CF(0) has three main subunits: a, b and c.</text>
</comment>
<gene>
    <name evidence="10" type="primary">atpG</name>
    <name evidence="11" type="ORF">A3D55_01755</name>
</gene>
<proteinExistence type="inferred from homology"/>
<dbReference type="EMBL" id="MFKJ01000001">
    <property type="protein sequence ID" value="OGG39351.1"/>
    <property type="molecule type" value="Genomic_DNA"/>
</dbReference>
<dbReference type="Pfam" id="PF00231">
    <property type="entry name" value="ATP-synt"/>
    <property type="match status" value="1"/>
</dbReference>
<evidence type="ECO:0000256" key="1">
    <source>
        <dbReference type="ARBA" id="ARBA00003456"/>
    </source>
</evidence>
<protein>
    <recommendedName>
        <fullName evidence="10">ATP synthase gamma chain</fullName>
    </recommendedName>
    <alternativeName>
        <fullName evidence="10">ATP synthase F1 sector gamma subunit</fullName>
    </alternativeName>
    <alternativeName>
        <fullName evidence="10">F-ATPase gamma subunit</fullName>
    </alternativeName>
</protein>
<dbReference type="NCBIfam" id="TIGR01146">
    <property type="entry name" value="ATPsyn_F1gamma"/>
    <property type="match status" value="1"/>
</dbReference>
<sequence>MPQATADIKRRIKSIGSTKKVTKAMELVSAAKMRKAIASVLSTRSYSRLAWELLKRLAQRTNSKYHALLKKRPNLKKIGLVLITSNRGLCGSFNYQIINRAHDFIKSQKREIGLEADLVIMGKKGKDVMYKQGHNIIAEFSKLDITTAIEEIRPLAKLLIDDYLSGKYDKVMIAYTDFISTLAQKPRLMQLLPLVRFNEDKYLGQAKEEKSTTVEKQESLLKFEYLFEPNPEKVLDELLPRMLEMQIYQAILESDASEHSARMVAMCNASDSASDMISSLTLAFNKARQSSITSELADISGGRAAVE</sequence>
<dbReference type="HAMAP" id="MF_00815">
    <property type="entry name" value="ATP_synth_gamma_bact"/>
    <property type="match status" value="1"/>
</dbReference>
<dbReference type="PRINTS" id="PR00126">
    <property type="entry name" value="ATPASEGAMMA"/>
</dbReference>
<comment type="similarity">
    <text evidence="3 10">Belongs to the ATPase gamma chain family.</text>
</comment>
<evidence type="ECO:0000256" key="4">
    <source>
        <dbReference type="ARBA" id="ARBA00022448"/>
    </source>
</evidence>
<evidence type="ECO:0000256" key="3">
    <source>
        <dbReference type="ARBA" id="ARBA00007681"/>
    </source>
</evidence>
<dbReference type="STRING" id="1798470.A3D55_01755"/>
<dbReference type="PANTHER" id="PTHR11693:SF22">
    <property type="entry name" value="ATP SYNTHASE SUBUNIT GAMMA, MITOCHONDRIAL"/>
    <property type="match status" value="1"/>
</dbReference>
<keyword evidence="6 10" id="KW-0406">Ion transport</keyword>
<evidence type="ECO:0000256" key="6">
    <source>
        <dbReference type="ARBA" id="ARBA00023065"/>
    </source>
</evidence>
<keyword evidence="7 10" id="KW-0472">Membrane</keyword>
<name>A0A1F6BR05_9BACT</name>
<evidence type="ECO:0000256" key="2">
    <source>
        <dbReference type="ARBA" id="ARBA00004170"/>
    </source>
</evidence>